<gene>
    <name evidence="2" type="ORF">SAMN06295970_108141</name>
</gene>
<comment type="caution">
    <text evidence="2">The sequence shown here is derived from an EMBL/GenBank/DDBJ whole genome shotgun (WGS) entry which is preliminary data.</text>
</comment>
<dbReference type="Proteomes" id="UP001158049">
    <property type="component" value="Unassembled WGS sequence"/>
</dbReference>
<dbReference type="PANTHER" id="PTHR45588">
    <property type="entry name" value="TPR DOMAIN-CONTAINING PROTEIN"/>
    <property type="match status" value="1"/>
</dbReference>
<evidence type="ECO:0000313" key="2">
    <source>
        <dbReference type="EMBL" id="SMP62530.1"/>
    </source>
</evidence>
<dbReference type="PANTHER" id="PTHR45588:SF1">
    <property type="entry name" value="WW DOMAIN-CONTAINING PROTEIN"/>
    <property type="match status" value="1"/>
</dbReference>
<evidence type="ECO:0008006" key="4">
    <source>
        <dbReference type="Google" id="ProtNLM"/>
    </source>
</evidence>
<feature type="chain" id="PRO_5046445924" description="TPR repeat-containing protein" evidence="1">
    <location>
        <begin position="28"/>
        <end position="553"/>
    </location>
</feature>
<sequence length="553" mass="60312">MNIQNRNIIRTVGIGCMLGVMLSTVHAEHGDMHAHPGKPPEALGQVNFNVQCNAAAQKVFNRAMALFHSFWFEPAKQSFTEVLQQDPACGMAHWGIALMSLGNPFAWPANPAAMKAAAAAATNAQSVGAKTQRERDYIDALQALFLNWETTEHRPRVVAFEKAMGEVAARNPGDDEAKILHALLLDATALAADKTCTNQLRAAAILEPLLKRYPDHPGVAHYLIHTYDYTELAGKGLPAARLYSSIAPSVPHALHMPSHIFSRVGSWKEMVEGNRASYQAAKNELSEKTLSIGTYDALHAMDYLVFGELQQARDKSAKAVVDEVAKIKTVNVENFVAAYALAAIPARYAVERNDWKGASALQLSPPDLAWQKFPQAEAVLVSVRGLASARTGAVPAARKDLVRLADLKEAMTTAKIAYWPGQTDFQMKAIEAWIALEEKQPERALQLMRSAAEAEEASDKHPVTPGSIVPMRELLAEMLLRIDQPAAALTEFEGSLAREPNRFRSVYGAAVAAEAAKNSAAAKTYYEKLRSLASEADTKRQEVKRANVFLAAN</sequence>
<dbReference type="SUPFAM" id="SSF48452">
    <property type="entry name" value="TPR-like"/>
    <property type="match status" value="1"/>
</dbReference>
<evidence type="ECO:0000313" key="3">
    <source>
        <dbReference type="Proteomes" id="UP001158049"/>
    </source>
</evidence>
<feature type="signal peptide" evidence="1">
    <location>
        <begin position="1"/>
        <end position="27"/>
    </location>
</feature>
<dbReference type="RefSeq" id="WP_283442648.1">
    <property type="nucleotide sequence ID" value="NZ_FXUL01000008.1"/>
</dbReference>
<proteinExistence type="predicted"/>
<protein>
    <recommendedName>
        <fullName evidence="4">TPR repeat-containing protein</fullName>
    </recommendedName>
</protein>
<name>A0ABY1Q9B6_9BURK</name>
<evidence type="ECO:0000256" key="1">
    <source>
        <dbReference type="SAM" id="SignalP"/>
    </source>
</evidence>
<reference evidence="2 3" key="1">
    <citation type="submission" date="2017-05" db="EMBL/GenBank/DDBJ databases">
        <authorList>
            <person name="Varghese N."/>
            <person name="Submissions S."/>
        </authorList>
    </citation>
    <scope>NUCLEOTIDE SEQUENCE [LARGE SCALE GENOMIC DNA]</scope>
    <source>
        <strain evidence="2 3">DSM 26001</strain>
    </source>
</reference>
<organism evidence="2 3">
    <name type="scientific">Noviherbaspirillum suwonense</name>
    <dbReference type="NCBI Taxonomy" id="1224511"/>
    <lineage>
        <taxon>Bacteria</taxon>
        <taxon>Pseudomonadati</taxon>
        <taxon>Pseudomonadota</taxon>
        <taxon>Betaproteobacteria</taxon>
        <taxon>Burkholderiales</taxon>
        <taxon>Oxalobacteraceae</taxon>
        <taxon>Noviherbaspirillum</taxon>
    </lineage>
</organism>
<dbReference type="Gene3D" id="1.25.40.10">
    <property type="entry name" value="Tetratricopeptide repeat domain"/>
    <property type="match status" value="1"/>
</dbReference>
<keyword evidence="3" id="KW-1185">Reference proteome</keyword>
<dbReference type="EMBL" id="FXUL01000008">
    <property type="protein sequence ID" value="SMP62530.1"/>
    <property type="molecule type" value="Genomic_DNA"/>
</dbReference>
<accession>A0ABY1Q9B6</accession>
<dbReference type="InterPro" id="IPR011990">
    <property type="entry name" value="TPR-like_helical_dom_sf"/>
</dbReference>
<keyword evidence="1" id="KW-0732">Signal</keyword>